<sequence length="300" mass="31888">MAYPCFRFQPHTYLTRLLKLLITLTLIQNSTSTCYTPDQTIATDTPCQNGTDSACCSADSYCLSNGYCMRDMVLSRGSCTDSLWKSPQCPQHCQQINPSGGSQLASCFPDHWSCDPSTCLTSNFTLPNGALLLQDAQKSSLGVSTDVTTMTATNSLACPTALNTDTTATSNITTSALSTAAASSDNNTNEVSKLRFKTGLVIVGLSIGIPLGMACLTLALMLLRQKHRCEALAKETSYLKASASFYKRVSAEELEVPRENGCGEAVRVHEMSGALGVHEKSATPRGVSAAGLGIGNSVRL</sequence>
<feature type="chain" id="PRO_5047090407" evidence="2">
    <location>
        <begin position="33"/>
        <end position="300"/>
    </location>
</feature>
<dbReference type="Proteomes" id="UP001590951">
    <property type="component" value="Unassembled WGS sequence"/>
</dbReference>
<name>A0ABR4BFZ3_9LECA</name>
<keyword evidence="1" id="KW-0472">Membrane</keyword>
<evidence type="ECO:0000256" key="1">
    <source>
        <dbReference type="SAM" id="Phobius"/>
    </source>
</evidence>
<gene>
    <name evidence="3" type="ORF">ABVK25_004000</name>
</gene>
<organism evidence="3 4">
    <name type="scientific">Lepraria finkii</name>
    <dbReference type="NCBI Taxonomy" id="1340010"/>
    <lineage>
        <taxon>Eukaryota</taxon>
        <taxon>Fungi</taxon>
        <taxon>Dikarya</taxon>
        <taxon>Ascomycota</taxon>
        <taxon>Pezizomycotina</taxon>
        <taxon>Lecanoromycetes</taxon>
        <taxon>OSLEUM clade</taxon>
        <taxon>Lecanoromycetidae</taxon>
        <taxon>Lecanorales</taxon>
        <taxon>Lecanorineae</taxon>
        <taxon>Stereocaulaceae</taxon>
        <taxon>Lepraria</taxon>
    </lineage>
</organism>
<keyword evidence="4" id="KW-1185">Reference proteome</keyword>
<reference evidence="3 4" key="1">
    <citation type="submission" date="2024-09" db="EMBL/GenBank/DDBJ databases">
        <title>Rethinking Asexuality: The Enigmatic Case of Functional Sexual Genes in Lepraria (Stereocaulaceae).</title>
        <authorList>
            <person name="Doellman M."/>
            <person name="Sun Y."/>
            <person name="Barcenas-Pena A."/>
            <person name="Lumbsch H.T."/>
            <person name="Grewe F."/>
        </authorList>
    </citation>
    <scope>NUCLEOTIDE SEQUENCE [LARGE SCALE GENOMIC DNA]</scope>
    <source>
        <strain evidence="3 4">Grewe 0041</strain>
    </source>
</reference>
<protein>
    <submittedName>
        <fullName evidence="3">Uncharacterized protein</fullName>
    </submittedName>
</protein>
<feature type="signal peptide" evidence="2">
    <location>
        <begin position="1"/>
        <end position="32"/>
    </location>
</feature>
<accession>A0ABR4BFZ3</accession>
<keyword evidence="1" id="KW-1133">Transmembrane helix</keyword>
<proteinExistence type="predicted"/>
<feature type="transmembrane region" description="Helical" evidence="1">
    <location>
        <begin position="199"/>
        <end position="223"/>
    </location>
</feature>
<evidence type="ECO:0000313" key="3">
    <source>
        <dbReference type="EMBL" id="KAL2055756.1"/>
    </source>
</evidence>
<dbReference type="EMBL" id="JBHFEH010000010">
    <property type="protein sequence ID" value="KAL2055756.1"/>
    <property type="molecule type" value="Genomic_DNA"/>
</dbReference>
<keyword evidence="2" id="KW-0732">Signal</keyword>
<evidence type="ECO:0000313" key="4">
    <source>
        <dbReference type="Proteomes" id="UP001590951"/>
    </source>
</evidence>
<evidence type="ECO:0000256" key="2">
    <source>
        <dbReference type="SAM" id="SignalP"/>
    </source>
</evidence>
<comment type="caution">
    <text evidence="3">The sequence shown here is derived from an EMBL/GenBank/DDBJ whole genome shotgun (WGS) entry which is preliminary data.</text>
</comment>
<keyword evidence="1" id="KW-0812">Transmembrane</keyword>